<dbReference type="InterPro" id="IPR036705">
    <property type="entry name" value="Ribosyl_crysJ1_sf"/>
</dbReference>
<name>X0WM01_9ZZZZ</name>
<dbReference type="SUPFAM" id="SSF101478">
    <property type="entry name" value="ADP-ribosylglycohydrolase"/>
    <property type="match status" value="1"/>
</dbReference>
<sequence length="251" mass="26713">LALMLLERCGLGLSTEEVARAWLRLLPAASTWTAERAAYRTLLERADELFAYGTPPGFDLAECARNEYSDWIGAQIRADMYGWVCPGRPELAANLARRDAALSHTGDGIHGAAFVAGLGGAIPAAESLDEAVDVAYDQVPGGTGVSEAISFARSLVGADHAVERIHERYKGLSPVHTVNNLALVVWALLSRQYDYSATVGDVVAAGWDTDCNGATVGGLWGLTGRPIPEHWMAPWQGRVAVTLAGVGELDL</sequence>
<reference evidence="1" key="1">
    <citation type="journal article" date="2014" name="Front. Microbiol.">
        <title>High frequency of phylogenetically diverse reductive dehalogenase-homologous genes in deep subseafloor sedimentary metagenomes.</title>
        <authorList>
            <person name="Kawai M."/>
            <person name="Futagami T."/>
            <person name="Toyoda A."/>
            <person name="Takaki Y."/>
            <person name="Nishi S."/>
            <person name="Hori S."/>
            <person name="Arai W."/>
            <person name="Tsubouchi T."/>
            <person name="Morono Y."/>
            <person name="Uchiyama I."/>
            <person name="Ito T."/>
            <person name="Fujiyama A."/>
            <person name="Inagaki F."/>
            <person name="Takami H."/>
        </authorList>
    </citation>
    <scope>NUCLEOTIDE SEQUENCE</scope>
    <source>
        <strain evidence="1">Expedition CK06-06</strain>
    </source>
</reference>
<dbReference type="AlphaFoldDB" id="X0WM01"/>
<dbReference type="Pfam" id="PF03747">
    <property type="entry name" value="ADP_ribosyl_GH"/>
    <property type="match status" value="1"/>
</dbReference>
<proteinExistence type="predicted"/>
<dbReference type="Gene3D" id="1.10.4080.10">
    <property type="entry name" value="ADP-ribosylation/Crystallin J1"/>
    <property type="match status" value="1"/>
</dbReference>
<evidence type="ECO:0008006" key="2">
    <source>
        <dbReference type="Google" id="ProtNLM"/>
    </source>
</evidence>
<feature type="non-terminal residue" evidence="1">
    <location>
        <position position="1"/>
    </location>
</feature>
<feature type="non-terminal residue" evidence="1">
    <location>
        <position position="251"/>
    </location>
</feature>
<accession>X0WM01</accession>
<organism evidence="1">
    <name type="scientific">marine sediment metagenome</name>
    <dbReference type="NCBI Taxonomy" id="412755"/>
    <lineage>
        <taxon>unclassified sequences</taxon>
        <taxon>metagenomes</taxon>
        <taxon>ecological metagenomes</taxon>
    </lineage>
</organism>
<dbReference type="EMBL" id="BARS01042731">
    <property type="protein sequence ID" value="GAG31969.1"/>
    <property type="molecule type" value="Genomic_DNA"/>
</dbReference>
<protein>
    <recommendedName>
        <fullName evidence="2">ADP-ribosylglycohydrolase family protein</fullName>
    </recommendedName>
</protein>
<evidence type="ECO:0000313" key="1">
    <source>
        <dbReference type="EMBL" id="GAG31969.1"/>
    </source>
</evidence>
<gene>
    <name evidence="1" type="ORF">S01H1_64799</name>
</gene>
<comment type="caution">
    <text evidence="1">The sequence shown here is derived from an EMBL/GenBank/DDBJ whole genome shotgun (WGS) entry which is preliminary data.</text>
</comment>
<dbReference type="InterPro" id="IPR005502">
    <property type="entry name" value="Ribosyl_crysJ1"/>
</dbReference>